<sequence>MDVTKYARTLKEVEDDLMFGALPDSDSSDVENQDYDAVNDETFGGEVPVVDTELEDYAAQTARLRLDDPVWNQPATSNAPDASQIPMPDSFFDTSIFFKSDIGNSFGGDGLGRSIWGTSLTSNPFSLWSSPDQVNLQQESLHDYMDQKLPSFFSTEEVADDIPNVPKIPAMPNAMTLEDLERSQATPDYETENLPEELLEDSIRTLPSIPASALSIEELERNIMAQSRTEEPQRSPEKAAYNNMQRNDGIDYRNARFGQPAIPVAPFLPLVPPPMMQPSFPPIPPMPPQFLPLLPLWMNHICGRAPFLPPNVPPPPPFLIHLVQVVKDPRIAISLIMQSSVPRNQLPLPNMAFIQQQQQKNSFRKPPGMPSGRTIQDLAFDAFAGYMSWKEREYLVKIQIMQCQGKGDSYSVDHYYLVWREKMIASGWTPSVKANVEAEYEKNLSKDYEERARQMNYRNQRREREKEREREREKEREEREKEPRVRQTLSAKFAGSLGLPSKSSTANPRHLLEMNVKSNETGKNGQNIDEEKRQAAQKKLRVMLMRLESAISLLIEAEELKKPVTRDIKFVTMPPEEKSVELSSRLVTIINEIMGDELYKVMQMGKGRSVIRRLLNVAPPKDQARVLLAVISASGLVNKKLAKEVSTDLVPVFYGALSNLSRDQFRKKCGFTGSSYNVALRMWTEKFRLIRSTTFIFTIFFVPQSFVDRRCQLYEDVVHGDVNQHRRGQRLLHVAPWIPVSFKFSN</sequence>
<dbReference type="PANTHER" id="PTHR21551:SF0">
    <property type="entry name" value="PROTEIN ASSOCIATED WITH TOPO II RELATED-1, ISOFORM A"/>
    <property type="match status" value="1"/>
</dbReference>
<reference evidence="4" key="1">
    <citation type="submission" date="2020-10" db="EMBL/GenBank/DDBJ databases">
        <authorList>
            <person name="Kikuchi T."/>
        </authorList>
    </citation>
    <scope>NUCLEOTIDE SEQUENCE</scope>
    <source>
        <strain evidence="4">NKZ352</strain>
    </source>
</reference>
<feature type="region of interest" description="Disordered" evidence="3">
    <location>
        <begin position="451"/>
        <end position="486"/>
    </location>
</feature>
<dbReference type="EMBL" id="CAJGYM010000057">
    <property type="protein sequence ID" value="CAD6195572.1"/>
    <property type="molecule type" value="Genomic_DNA"/>
</dbReference>
<dbReference type="Proteomes" id="UP000835052">
    <property type="component" value="Unassembled WGS sequence"/>
</dbReference>
<comment type="caution">
    <text evidence="4">The sequence shown here is derived from an EMBL/GenBank/DDBJ whole genome shotgun (WGS) entry which is preliminary data.</text>
</comment>
<evidence type="ECO:0000313" key="5">
    <source>
        <dbReference type="Proteomes" id="UP000835052"/>
    </source>
</evidence>
<proteinExistence type="predicted"/>
<feature type="compositionally biased region" description="Basic and acidic residues" evidence="3">
    <location>
        <begin position="460"/>
        <end position="485"/>
    </location>
</feature>
<evidence type="ECO:0000313" key="4">
    <source>
        <dbReference type="EMBL" id="CAD6195572.1"/>
    </source>
</evidence>
<dbReference type="GO" id="GO:0033962">
    <property type="term" value="P:P-body assembly"/>
    <property type="evidence" value="ECO:0007669"/>
    <property type="project" value="TreeGrafter"/>
</dbReference>
<evidence type="ECO:0000256" key="2">
    <source>
        <dbReference type="ARBA" id="ARBA00022490"/>
    </source>
</evidence>
<evidence type="ECO:0000256" key="1">
    <source>
        <dbReference type="ARBA" id="ARBA00004201"/>
    </source>
</evidence>
<dbReference type="OrthoDB" id="74835at2759"/>
<organism evidence="4 5">
    <name type="scientific">Caenorhabditis auriculariae</name>
    <dbReference type="NCBI Taxonomy" id="2777116"/>
    <lineage>
        <taxon>Eukaryota</taxon>
        <taxon>Metazoa</taxon>
        <taxon>Ecdysozoa</taxon>
        <taxon>Nematoda</taxon>
        <taxon>Chromadorea</taxon>
        <taxon>Rhabditida</taxon>
        <taxon>Rhabditina</taxon>
        <taxon>Rhabditomorpha</taxon>
        <taxon>Rhabditoidea</taxon>
        <taxon>Rhabditidae</taxon>
        <taxon>Peloderinae</taxon>
        <taxon>Caenorhabditis</taxon>
    </lineage>
</organism>
<comment type="subcellular location">
    <subcellularLocation>
        <location evidence="1">Cytoplasm</location>
        <location evidence="1">P-body</location>
    </subcellularLocation>
</comment>
<gene>
    <name evidence="4" type="ORF">CAUJ_LOCUS11491</name>
</gene>
<dbReference type="AlphaFoldDB" id="A0A8S1HKJ3"/>
<dbReference type="GO" id="GO:0000932">
    <property type="term" value="C:P-body"/>
    <property type="evidence" value="ECO:0007669"/>
    <property type="project" value="UniProtKB-SubCell"/>
</dbReference>
<keyword evidence="5" id="KW-1185">Reference proteome</keyword>
<name>A0A8S1HKJ3_9PELO</name>
<dbReference type="GO" id="GO:0000290">
    <property type="term" value="P:deadenylation-dependent decapping of nuclear-transcribed mRNA"/>
    <property type="evidence" value="ECO:0007669"/>
    <property type="project" value="InterPro"/>
</dbReference>
<evidence type="ECO:0000256" key="3">
    <source>
        <dbReference type="SAM" id="MobiDB-lite"/>
    </source>
</evidence>
<dbReference type="GO" id="GO:0003723">
    <property type="term" value="F:RNA binding"/>
    <property type="evidence" value="ECO:0007669"/>
    <property type="project" value="TreeGrafter"/>
</dbReference>
<protein>
    <submittedName>
        <fullName evidence="4">Uncharacterized protein</fullName>
    </submittedName>
</protein>
<dbReference type="InterPro" id="IPR039900">
    <property type="entry name" value="Pat1-like"/>
</dbReference>
<dbReference type="PANTHER" id="PTHR21551">
    <property type="entry name" value="TOPOISOMERASE II-ASSOCIATED PROTEIN PAT1"/>
    <property type="match status" value="1"/>
</dbReference>
<accession>A0A8S1HKJ3</accession>
<keyword evidence="2" id="KW-0963">Cytoplasm</keyword>